<evidence type="ECO:0000256" key="2">
    <source>
        <dbReference type="ARBA" id="ARBA00022692"/>
    </source>
</evidence>
<evidence type="ECO:0000256" key="4">
    <source>
        <dbReference type="ARBA" id="ARBA00023136"/>
    </source>
</evidence>
<dbReference type="EMBL" id="SEOQ01000043">
    <property type="protein sequence ID" value="TFY71633.1"/>
    <property type="molecule type" value="Genomic_DNA"/>
</dbReference>
<organism evidence="7 8">
    <name type="scientific">Dentipellis fragilis</name>
    <dbReference type="NCBI Taxonomy" id="205917"/>
    <lineage>
        <taxon>Eukaryota</taxon>
        <taxon>Fungi</taxon>
        <taxon>Dikarya</taxon>
        <taxon>Basidiomycota</taxon>
        <taxon>Agaricomycotina</taxon>
        <taxon>Agaricomycetes</taxon>
        <taxon>Russulales</taxon>
        <taxon>Hericiaceae</taxon>
        <taxon>Dentipellis</taxon>
    </lineage>
</organism>
<keyword evidence="3 5" id="KW-1133">Transmembrane helix</keyword>
<comment type="caution">
    <text evidence="7">The sequence shown here is derived from an EMBL/GenBank/DDBJ whole genome shotgun (WGS) entry which is preliminary data.</text>
</comment>
<dbReference type="Proteomes" id="UP000298327">
    <property type="component" value="Unassembled WGS sequence"/>
</dbReference>
<feature type="transmembrane region" description="Helical" evidence="5">
    <location>
        <begin position="80"/>
        <end position="99"/>
    </location>
</feature>
<dbReference type="OrthoDB" id="7933078at2759"/>
<evidence type="ECO:0000256" key="3">
    <source>
        <dbReference type="ARBA" id="ARBA00022989"/>
    </source>
</evidence>
<feature type="transmembrane region" description="Helical" evidence="5">
    <location>
        <begin position="254"/>
        <end position="275"/>
    </location>
</feature>
<feature type="transmembrane region" description="Helical" evidence="5">
    <location>
        <begin position="166"/>
        <end position="185"/>
    </location>
</feature>
<reference evidence="7 8" key="1">
    <citation type="submission" date="2019-02" db="EMBL/GenBank/DDBJ databases">
        <title>Genome sequencing of the rare red list fungi Dentipellis fragilis.</title>
        <authorList>
            <person name="Buettner E."/>
            <person name="Kellner H."/>
        </authorList>
    </citation>
    <scope>NUCLEOTIDE SEQUENCE [LARGE SCALE GENOMIC DNA]</scope>
    <source>
        <strain evidence="7 8">DSM 105465</strain>
    </source>
</reference>
<keyword evidence="8" id="KW-1185">Reference proteome</keyword>
<name>A0A4Y9ZCR1_9AGAM</name>
<accession>A0A4Y9ZCR1</accession>
<dbReference type="InterPro" id="IPR006214">
    <property type="entry name" value="Bax_inhibitor_1-related"/>
</dbReference>
<feature type="transmembrane region" description="Helical" evidence="5">
    <location>
        <begin position="138"/>
        <end position="160"/>
    </location>
</feature>
<evidence type="ECO:0000256" key="1">
    <source>
        <dbReference type="ARBA" id="ARBA00004141"/>
    </source>
</evidence>
<dbReference type="GO" id="GO:0016020">
    <property type="term" value="C:membrane"/>
    <property type="evidence" value="ECO:0007669"/>
    <property type="project" value="UniProtKB-SubCell"/>
</dbReference>
<feature type="region of interest" description="Disordered" evidence="6">
    <location>
        <begin position="1"/>
        <end position="47"/>
    </location>
</feature>
<evidence type="ECO:0000256" key="6">
    <source>
        <dbReference type="SAM" id="MobiDB-lite"/>
    </source>
</evidence>
<comment type="similarity">
    <text evidence="5">Belongs to the BI1 family.</text>
</comment>
<feature type="compositionally biased region" description="Pro residues" evidence="6">
    <location>
        <begin position="1"/>
        <end position="10"/>
    </location>
</feature>
<dbReference type="Pfam" id="PF01027">
    <property type="entry name" value="Bax1-I"/>
    <property type="match status" value="1"/>
</dbReference>
<dbReference type="STRING" id="205917.A0A4Y9ZCR1"/>
<gene>
    <name evidence="7" type="ORF">EVG20_g1364</name>
</gene>
<feature type="transmembrane region" description="Helical" evidence="5">
    <location>
        <begin position="223"/>
        <end position="242"/>
    </location>
</feature>
<dbReference type="PANTHER" id="PTHR23291:SF50">
    <property type="entry name" value="PROTEIN LIFEGUARD 4"/>
    <property type="match status" value="1"/>
</dbReference>
<keyword evidence="4 5" id="KW-0472">Membrane</keyword>
<dbReference type="PANTHER" id="PTHR23291">
    <property type="entry name" value="BAX INHIBITOR-RELATED"/>
    <property type="match status" value="1"/>
</dbReference>
<dbReference type="AlphaFoldDB" id="A0A4Y9ZCR1"/>
<protein>
    <submittedName>
        <fullName evidence="7">Uncharacterized protein</fullName>
    </submittedName>
</protein>
<keyword evidence="2 5" id="KW-0812">Transmembrane</keyword>
<comment type="subcellular location">
    <subcellularLocation>
        <location evidence="1">Membrane</location>
        <topology evidence="1">Multi-pass membrane protein</topology>
    </subcellularLocation>
</comment>
<sequence>MSQYPVPPPSYGAATPAAKNNAHDESTEPLLGSPRSSGAGPSSGGIYDQPAAGDLPDDFKYGVTVSVSSPEIRNAFVRKVYTILFCQIVATTIAGGVISQSPTAVSWVQNHIWTFYVPLFGTLVVLGLLYWKRHSHPLNIVLLTFFTLLEAFTLGVATAFYNNTVVLQALLITTGVFLGLTLFTFQSKYDFSGMGPWLFGGLIALLMTGLVGIIFPFNSTIDFVFAIGGTLLFSGYIVYDTYIINARLSPDEYIMGSISLYLDFINLFLNILRLLSNSQEQ</sequence>
<dbReference type="CDD" id="cd10429">
    <property type="entry name" value="GAAP_like"/>
    <property type="match status" value="1"/>
</dbReference>
<feature type="transmembrane region" description="Helical" evidence="5">
    <location>
        <begin position="111"/>
        <end position="131"/>
    </location>
</feature>
<feature type="transmembrane region" description="Helical" evidence="5">
    <location>
        <begin position="197"/>
        <end position="217"/>
    </location>
</feature>
<evidence type="ECO:0000313" key="8">
    <source>
        <dbReference type="Proteomes" id="UP000298327"/>
    </source>
</evidence>
<evidence type="ECO:0000256" key="5">
    <source>
        <dbReference type="RuleBase" id="RU004379"/>
    </source>
</evidence>
<proteinExistence type="inferred from homology"/>
<evidence type="ECO:0000313" key="7">
    <source>
        <dbReference type="EMBL" id="TFY71633.1"/>
    </source>
</evidence>